<proteinExistence type="predicted"/>
<evidence type="ECO:0000313" key="1">
    <source>
        <dbReference type="EMBL" id="KKL03927.1"/>
    </source>
</evidence>
<accession>A0A0F9AQL6</accession>
<dbReference type="AlphaFoldDB" id="A0A0F9AQL6"/>
<organism evidence="1">
    <name type="scientific">marine sediment metagenome</name>
    <dbReference type="NCBI Taxonomy" id="412755"/>
    <lineage>
        <taxon>unclassified sequences</taxon>
        <taxon>metagenomes</taxon>
        <taxon>ecological metagenomes</taxon>
    </lineage>
</organism>
<name>A0A0F9AQL6_9ZZZZ</name>
<dbReference type="EMBL" id="LAZR01044734">
    <property type="protein sequence ID" value="KKL03927.1"/>
    <property type="molecule type" value="Genomic_DNA"/>
</dbReference>
<protein>
    <submittedName>
        <fullName evidence="1">Uncharacterized protein</fullName>
    </submittedName>
</protein>
<sequence length="98" mass="11530">MALFDKVRQNFATEDEVAVKSLFPAKSKFQMLQMITELSPRSQPSWMILGLFRKRFKSKVLETLQEEHNVNKVAQERKGRLELSEIFTSPRKKEKDDD</sequence>
<gene>
    <name evidence="1" type="ORF">LCGC14_2621210</name>
</gene>
<comment type="caution">
    <text evidence="1">The sequence shown here is derived from an EMBL/GenBank/DDBJ whole genome shotgun (WGS) entry which is preliminary data.</text>
</comment>
<reference evidence="1" key="1">
    <citation type="journal article" date="2015" name="Nature">
        <title>Complex archaea that bridge the gap between prokaryotes and eukaryotes.</title>
        <authorList>
            <person name="Spang A."/>
            <person name="Saw J.H."/>
            <person name="Jorgensen S.L."/>
            <person name="Zaremba-Niedzwiedzka K."/>
            <person name="Martijn J."/>
            <person name="Lind A.E."/>
            <person name="van Eijk R."/>
            <person name="Schleper C."/>
            <person name="Guy L."/>
            <person name="Ettema T.J."/>
        </authorList>
    </citation>
    <scope>NUCLEOTIDE SEQUENCE</scope>
</reference>